<dbReference type="InterPro" id="IPR038494">
    <property type="entry name" value="IGPD_sf"/>
</dbReference>
<dbReference type="Gene3D" id="3.30.230.40">
    <property type="entry name" value="Imidazole glycerol phosphate dehydratase, domain 1"/>
    <property type="match status" value="2"/>
</dbReference>
<dbReference type="InterPro" id="IPR000807">
    <property type="entry name" value="ImidazoleglycerolP_deHydtase"/>
</dbReference>
<reference evidence="5 6" key="1">
    <citation type="submission" date="2021-12" db="EMBL/GenBank/DDBJ databases">
        <title>Discovery of the Pendulisporaceae a myxobacterial family with distinct sporulation behavior and unique specialized metabolism.</title>
        <authorList>
            <person name="Garcia R."/>
            <person name="Popoff A."/>
            <person name="Bader C.D."/>
            <person name="Loehr J."/>
            <person name="Walesch S."/>
            <person name="Walt C."/>
            <person name="Boldt J."/>
            <person name="Bunk B."/>
            <person name="Haeckl F.J.F.P.J."/>
            <person name="Gunesch A.P."/>
            <person name="Birkelbach J."/>
            <person name="Nuebel U."/>
            <person name="Pietschmann T."/>
            <person name="Bach T."/>
            <person name="Mueller R."/>
        </authorList>
    </citation>
    <scope>NUCLEOTIDE SEQUENCE [LARGE SCALE GENOMIC DNA]</scope>
    <source>
        <strain evidence="5 6">MSr12523</strain>
    </source>
</reference>
<comment type="pathway">
    <text evidence="1">Amino-acid biosynthesis; L-histidine biosynthesis; L-histidine from 5-phospho-alpha-D-ribose 1-diphosphate: step 6/9.</text>
</comment>
<dbReference type="Proteomes" id="UP001379533">
    <property type="component" value="Chromosome"/>
</dbReference>
<dbReference type="InterPro" id="IPR020565">
    <property type="entry name" value="ImidazoleglycerP_deHydtase_CS"/>
</dbReference>
<evidence type="ECO:0000256" key="1">
    <source>
        <dbReference type="ARBA" id="ARBA00005047"/>
    </source>
</evidence>
<keyword evidence="3" id="KW-0368">Histidine biosynthesis</keyword>
<keyword evidence="6" id="KW-1185">Reference proteome</keyword>
<name>A0ABZ2JWU5_9BACT</name>
<dbReference type="Pfam" id="PF00475">
    <property type="entry name" value="IGPD"/>
    <property type="match status" value="1"/>
</dbReference>
<dbReference type="PROSITE" id="PS00955">
    <property type="entry name" value="IGP_DEHYDRATASE_2"/>
    <property type="match status" value="1"/>
</dbReference>
<dbReference type="InterPro" id="IPR020568">
    <property type="entry name" value="Ribosomal_Su5_D2-typ_SF"/>
</dbReference>
<dbReference type="PANTHER" id="PTHR23133:SF2">
    <property type="entry name" value="IMIDAZOLEGLYCEROL-PHOSPHATE DEHYDRATASE"/>
    <property type="match status" value="1"/>
</dbReference>
<evidence type="ECO:0000313" key="5">
    <source>
        <dbReference type="EMBL" id="WXA90944.1"/>
    </source>
</evidence>
<sequence length="194" mass="21043">MKRIVRESKETQIEIRIGLARGKALSGGVSVSTTLPFYDHMLSTLARYAGLELTLRAKGDLRHHIMEDVALALGHAVRSIAPKSATRYGEKTIPMDDALVQSVIDVGGRAFFVGKLPSRLYTHVLRSFADALQATLHVRVLRGKDKHHIIEAGFKATGLALRQALSETEGGIFSTKGQVLLTEEDIVDVAGGDS</sequence>
<evidence type="ECO:0000256" key="2">
    <source>
        <dbReference type="ARBA" id="ARBA00022605"/>
    </source>
</evidence>
<protein>
    <submittedName>
        <fullName evidence="5">Imidazoleglycerol-phosphate dehydratase</fullName>
    </submittedName>
</protein>
<dbReference type="SUPFAM" id="SSF54211">
    <property type="entry name" value="Ribosomal protein S5 domain 2-like"/>
    <property type="match status" value="2"/>
</dbReference>
<accession>A0ABZ2JWU5</accession>
<evidence type="ECO:0000256" key="4">
    <source>
        <dbReference type="ARBA" id="ARBA00023239"/>
    </source>
</evidence>
<dbReference type="PANTHER" id="PTHR23133">
    <property type="entry name" value="IMIDAZOLEGLYCEROL-PHOSPHATE DEHYDRATASE HIS7"/>
    <property type="match status" value="1"/>
</dbReference>
<evidence type="ECO:0000256" key="3">
    <source>
        <dbReference type="ARBA" id="ARBA00023102"/>
    </source>
</evidence>
<keyword evidence="4" id="KW-0456">Lyase</keyword>
<dbReference type="EMBL" id="CP089982">
    <property type="protein sequence ID" value="WXA90944.1"/>
    <property type="molecule type" value="Genomic_DNA"/>
</dbReference>
<proteinExistence type="predicted"/>
<dbReference type="RefSeq" id="WP_394841564.1">
    <property type="nucleotide sequence ID" value="NZ_CP089982.1"/>
</dbReference>
<gene>
    <name evidence="5" type="ORF">LZC95_31375</name>
</gene>
<evidence type="ECO:0000313" key="6">
    <source>
        <dbReference type="Proteomes" id="UP001379533"/>
    </source>
</evidence>
<keyword evidence="2" id="KW-0028">Amino-acid biosynthesis</keyword>
<organism evidence="5 6">
    <name type="scientific">Pendulispora brunnea</name>
    <dbReference type="NCBI Taxonomy" id="2905690"/>
    <lineage>
        <taxon>Bacteria</taxon>
        <taxon>Pseudomonadati</taxon>
        <taxon>Myxococcota</taxon>
        <taxon>Myxococcia</taxon>
        <taxon>Myxococcales</taxon>
        <taxon>Sorangiineae</taxon>
        <taxon>Pendulisporaceae</taxon>
        <taxon>Pendulispora</taxon>
    </lineage>
</organism>